<comment type="similarity">
    <text evidence="1 6">Belongs to the TRAFAC class translation factor GTPase superfamily. Classic translation factor GTPase family. LepA subfamily.</text>
</comment>
<dbReference type="GO" id="GO:0045727">
    <property type="term" value="P:positive regulation of translation"/>
    <property type="evidence" value="ECO:0007669"/>
    <property type="project" value="UniProtKB-UniRule"/>
</dbReference>
<dbReference type="FunFam" id="3.40.50.300:FF:000078">
    <property type="entry name" value="Elongation factor 4"/>
    <property type="match status" value="1"/>
</dbReference>
<keyword evidence="8" id="KW-0251">Elongation factor</keyword>
<dbReference type="PROSITE" id="PS51722">
    <property type="entry name" value="G_TR_2"/>
    <property type="match status" value="1"/>
</dbReference>
<evidence type="ECO:0000256" key="6">
    <source>
        <dbReference type="HAMAP-Rule" id="MF_00071"/>
    </source>
</evidence>
<dbReference type="InterPro" id="IPR000640">
    <property type="entry name" value="EFG_V-like"/>
</dbReference>
<dbReference type="InterPro" id="IPR013842">
    <property type="entry name" value="LepA_CTD"/>
</dbReference>
<organism evidence="8 9">
    <name type="scientific">Candidatus Ryanbacteria bacterium RIFCSPHIGHO2_01_45_13</name>
    <dbReference type="NCBI Taxonomy" id="1802112"/>
    <lineage>
        <taxon>Bacteria</taxon>
        <taxon>Candidatus Ryaniibacteriota</taxon>
    </lineage>
</organism>
<name>A0A1G2FUQ0_9BACT</name>
<dbReference type="GO" id="GO:0005886">
    <property type="term" value="C:plasma membrane"/>
    <property type="evidence" value="ECO:0007669"/>
    <property type="project" value="UniProtKB-SubCell"/>
</dbReference>
<dbReference type="GO" id="GO:0003924">
    <property type="term" value="F:GTPase activity"/>
    <property type="evidence" value="ECO:0007669"/>
    <property type="project" value="UniProtKB-UniRule"/>
</dbReference>
<evidence type="ECO:0000259" key="7">
    <source>
        <dbReference type="PROSITE" id="PS51722"/>
    </source>
</evidence>
<dbReference type="Proteomes" id="UP000176700">
    <property type="component" value="Unassembled WGS sequence"/>
</dbReference>
<dbReference type="CDD" id="cd01890">
    <property type="entry name" value="LepA"/>
    <property type="match status" value="1"/>
</dbReference>
<accession>A0A1G2FUQ0</accession>
<dbReference type="Pfam" id="PF06421">
    <property type="entry name" value="LepA_C"/>
    <property type="match status" value="1"/>
</dbReference>
<dbReference type="Gene3D" id="3.40.50.300">
    <property type="entry name" value="P-loop containing nucleotide triphosphate hydrolases"/>
    <property type="match status" value="1"/>
</dbReference>
<dbReference type="PANTHER" id="PTHR43512:SF4">
    <property type="entry name" value="TRANSLATION FACTOR GUF1 HOMOLOG, CHLOROPLASTIC"/>
    <property type="match status" value="1"/>
</dbReference>
<dbReference type="CDD" id="cd03699">
    <property type="entry name" value="EF4_II"/>
    <property type="match status" value="1"/>
</dbReference>
<dbReference type="GO" id="GO:0043022">
    <property type="term" value="F:ribosome binding"/>
    <property type="evidence" value="ECO:0007669"/>
    <property type="project" value="UniProtKB-UniRule"/>
</dbReference>
<keyword evidence="4 6" id="KW-0648">Protein biosynthesis</keyword>
<dbReference type="InterPro" id="IPR004161">
    <property type="entry name" value="EFTu-like_2"/>
</dbReference>
<evidence type="ECO:0000256" key="2">
    <source>
        <dbReference type="ARBA" id="ARBA00022741"/>
    </source>
</evidence>
<feature type="binding site" evidence="6">
    <location>
        <begin position="17"/>
        <end position="22"/>
    </location>
    <ligand>
        <name>GTP</name>
        <dbReference type="ChEBI" id="CHEBI:37565"/>
    </ligand>
</feature>
<dbReference type="NCBIfam" id="TIGR00231">
    <property type="entry name" value="small_GTP"/>
    <property type="match status" value="1"/>
</dbReference>
<sequence>MEQLSNIRNFSIISHIDHGKSTLADRFLELTHTVDARHMRAQMLDTMDLERERGITIKMQPVRMNYKLKTANYILNLIDTPGHIDFSYEVSRALAACEGAILLVDASQGVQAQTLSHFHVARSLQLPLLPVINKIDLSYANVEGAKEELTTLGFKREDIHKVSARENIGVEELLEKVLHKIPPPKSTGEIPRALIFDSLYDEHGGVIAYVRIFDGAIKKGDKLFLLAAGKQCEAKEVGFFTPARKPAGILAAGEIGYVVTGLKSMDAVRIGDTITALPAASRYNVKPLGGYKEPKPVVWASFFPETAGVFVQLGDALKKLRLNDAALAFEECSTSFLGRGYQCGFLGALHLEIVAERLRREFGLSFIITAPSVSYRVYIKGQRKIIVSPHLFPPKGAADKVEEPIIRATIIIPERHVASVLKLNQRFEMHVGDMESFGAERLMVQATMPLRTFVKDFFDTLHSVTSGYASIHYEHASWQETELIRIDVAVAGDVVEALSRVVSPASAVREAKSVVTALKDILPKEQFEVKIQAICNGRIIASERLSPLKKDVTGYLYGGDRTRKMKLWKKQKEGKKKLKGKGKVHISTETFLKLLRK</sequence>
<keyword evidence="5 6" id="KW-0342">GTP-binding</keyword>
<dbReference type="InterPro" id="IPR035647">
    <property type="entry name" value="EFG_III/V"/>
</dbReference>
<dbReference type="Gene3D" id="3.30.70.240">
    <property type="match status" value="1"/>
</dbReference>
<dbReference type="Gene3D" id="3.30.70.2570">
    <property type="entry name" value="Elongation factor 4, C-terminal domain"/>
    <property type="match status" value="1"/>
</dbReference>
<evidence type="ECO:0000256" key="5">
    <source>
        <dbReference type="ARBA" id="ARBA00023134"/>
    </source>
</evidence>
<dbReference type="InterPro" id="IPR038363">
    <property type="entry name" value="LepA_C_sf"/>
</dbReference>
<dbReference type="NCBIfam" id="TIGR01393">
    <property type="entry name" value="lepA"/>
    <property type="match status" value="1"/>
</dbReference>
<keyword evidence="6" id="KW-0472">Membrane</keyword>
<dbReference type="Gene3D" id="3.30.70.870">
    <property type="entry name" value="Elongation Factor G (Translational Gtpase), domain 3"/>
    <property type="match status" value="1"/>
</dbReference>
<dbReference type="PANTHER" id="PTHR43512">
    <property type="entry name" value="TRANSLATION FACTOR GUF1-RELATED"/>
    <property type="match status" value="1"/>
</dbReference>
<dbReference type="GO" id="GO:0005525">
    <property type="term" value="F:GTP binding"/>
    <property type="evidence" value="ECO:0007669"/>
    <property type="project" value="UniProtKB-UniRule"/>
</dbReference>
<dbReference type="Pfam" id="PF00679">
    <property type="entry name" value="EFG_C"/>
    <property type="match status" value="1"/>
</dbReference>
<evidence type="ECO:0000256" key="3">
    <source>
        <dbReference type="ARBA" id="ARBA00022801"/>
    </source>
</evidence>
<dbReference type="Pfam" id="PF03144">
    <property type="entry name" value="GTP_EFTU_D2"/>
    <property type="match status" value="1"/>
</dbReference>
<keyword evidence="2 6" id="KW-0547">Nucleotide-binding</keyword>
<dbReference type="InterPro" id="IPR006297">
    <property type="entry name" value="EF-4"/>
</dbReference>
<feature type="domain" description="Tr-type G" evidence="7">
    <location>
        <begin position="5"/>
        <end position="185"/>
    </location>
</feature>
<evidence type="ECO:0000256" key="4">
    <source>
        <dbReference type="ARBA" id="ARBA00022917"/>
    </source>
</evidence>
<comment type="function">
    <text evidence="6">Required for accurate and efficient protein synthesis under certain stress conditions. May act as a fidelity factor of the translation reaction, by catalyzing a one-codon backward translocation of tRNAs on improperly translocated ribosomes. Back-translocation proceeds from a post-translocation (POST) complex to a pre-translocation (PRE) complex, thus giving elongation factor G a second chance to translocate the tRNAs correctly. Binds to ribosomes in a GTP-dependent manner.</text>
</comment>
<dbReference type="Gene3D" id="2.40.30.10">
    <property type="entry name" value="Translation factors"/>
    <property type="match status" value="1"/>
</dbReference>
<dbReference type="AlphaFoldDB" id="A0A1G2FUQ0"/>
<proteinExistence type="inferred from homology"/>
<dbReference type="SUPFAM" id="SSF54980">
    <property type="entry name" value="EF-G C-terminal domain-like"/>
    <property type="match status" value="2"/>
</dbReference>
<dbReference type="PRINTS" id="PR00315">
    <property type="entry name" value="ELONGATNFCT"/>
</dbReference>
<protein>
    <recommendedName>
        <fullName evidence="6">Elongation factor 4</fullName>
        <shortName evidence="6">EF-4</shortName>
        <ecNumber evidence="6">3.6.5.n1</ecNumber>
    </recommendedName>
    <alternativeName>
        <fullName evidence="6">Ribosomal back-translocase LepA</fullName>
    </alternativeName>
</protein>
<comment type="caution">
    <text evidence="8">The sequence shown here is derived from an EMBL/GenBank/DDBJ whole genome shotgun (WGS) entry which is preliminary data.</text>
</comment>
<dbReference type="PROSITE" id="PS00301">
    <property type="entry name" value="G_TR_1"/>
    <property type="match status" value="1"/>
</dbReference>
<dbReference type="EC" id="3.6.5.n1" evidence="6"/>
<dbReference type="InterPro" id="IPR005225">
    <property type="entry name" value="Small_GTP-bd"/>
</dbReference>
<dbReference type="InterPro" id="IPR027417">
    <property type="entry name" value="P-loop_NTPase"/>
</dbReference>
<dbReference type="InterPro" id="IPR000795">
    <property type="entry name" value="T_Tr_GTP-bd_dom"/>
</dbReference>
<dbReference type="SUPFAM" id="SSF52540">
    <property type="entry name" value="P-loop containing nucleoside triphosphate hydrolases"/>
    <property type="match status" value="1"/>
</dbReference>
<feature type="binding site" evidence="6">
    <location>
        <begin position="133"/>
        <end position="136"/>
    </location>
    <ligand>
        <name>GTP</name>
        <dbReference type="ChEBI" id="CHEBI:37565"/>
    </ligand>
</feature>
<reference evidence="8 9" key="1">
    <citation type="journal article" date="2016" name="Nat. Commun.">
        <title>Thousands of microbial genomes shed light on interconnected biogeochemical processes in an aquifer system.</title>
        <authorList>
            <person name="Anantharaman K."/>
            <person name="Brown C.T."/>
            <person name="Hug L.A."/>
            <person name="Sharon I."/>
            <person name="Castelle C.J."/>
            <person name="Probst A.J."/>
            <person name="Thomas B.C."/>
            <person name="Singh A."/>
            <person name="Wilkins M.J."/>
            <person name="Karaoz U."/>
            <person name="Brodie E.L."/>
            <person name="Williams K.H."/>
            <person name="Hubbard S.S."/>
            <person name="Banfield J.F."/>
        </authorList>
    </citation>
    <scope>NUCLEOTIDE SEQUENCE [LARGE SCALE GENOMIC DNA]</scope>
</reference>
<dbReference type="InterPro" id="IPR031157">
    <property type="entry name" value="G_TR_CS"/>
</dbReference>
<evidence type="ECO:0000313" key="9">
    <source>
        <dbReference type="Proteomes" id="UP000176700"/>
    </source>
</evidence>
<keyword evidence="6" id="KW-1003">Cell membrane</keyword>
<evidence type="ECO:0000313" key="8">
    <source>
        <dbReference type="EMBL" id="OGZ41815.1"/>
    </source>
</evidence>
<dbReference type="Pfam" id="PF00009">
    <property type="entry name" value="GTP_EFTU"/>
    <property type="match status" value="1"/>
</dbReference>
<dbReference type="HAMAP" id="MF_00071">
    <property type="entry name" value="LepA"/>
    <property type="match status" value="1"/>
</dbReference>
<dbReference type="EMBL" id="MHNI01000025">
    <property type="protein sequence ID" value="OGZ41815.1"/>
    <property type="molecule type" value="Genomic_DNA"/>
</dbReference>
<keyword evidence="3 6" id="KW-0378">Hydrolase</keyword>
<comment type="catalytic activity">
    <reaction evidence="6">
        <text>GTP + H2O = GDP + phosphate + H(+)</text>
        <dbReference type="Rhea" id="RHEA:19669"/>
        <dbReference type="ChEBI" id="CHEBI:15377"/>
        <dbReference type="ChEBI" id="CHEBI:15378"/>
        <dbReference type="ChEBI" id="CHEBI:37565"/>
        <dbReference type="ChEBI" id="CHEBI:43474"/>
        <dbReference type="ChEBI" id="CHEBI:58189"/>
        <dbReference type="EC" id="3.6.5.n1"/>
    </reaction>
</comment>
<evidence type="ECO:0000256" key="1">
    <source>
        <dbReference type="ARBA" id="ARBA00005454"/>
    </source>
</evidence>
<dbReference type="GO" id="GO:0003746">
    <property type="term" value="F:translation elongation factor activity"/>
    <property type="evidence" value="ECO:0007669"/>
    <property type="project" value="UniProtKB-UniRule"/>
</dbReference>
<dbReference type="FunFam" id="2.40.30.10:FF:000015">
    <property type="entry name" value="Translation factor GUF1, mitochondrial"/>
    <property type="match status" value="1"/>
</dbReference>
<gene>
    <name evidence="6" type="primary">lepA</name>
    <name evidence="8" type="ORF">A2W41_00795</name>
</gene>
<comment type="subcellular location">
    <subcellularLocation>
        <location evidence="6">Cell membrane</location>
        <topology evidence="6">Peripheral membrane protein</topology>
        <orientation evidence="6">Cytoplasmic side</orientation>
    </subcellularLocation>
</comment>